<keyword evidence="5" id="KW-0274">FAD</keyword>
<dbReference type="Pfam" id="PF16901">
    <property type="entry name" value="DAO_C"/>
    <property type="match status" value="1"/>
</dbReference>
<dbReference type="Gene3D" id="1.10.8.870">
    <property type="entry name" value="Alpha-glycerophosphate oxidase, cap domain"/>
    <property type="match status" value="1"/>
</dbReference>
<dbReference type="GO" id="GO:0016491">
    <property type="term" value="F:oxidoreductase activity"/>
    <property type="evidence" value="ECO:0007669"/>
    <property type="project" value="UniProtKB-KW"/>
</dbReference>
<evidence type="ECO:0000256" key="5">
    <source>
        <dbReference type="ARBA" id="ARBA00022827"/>
    </source>
</evidence>
<accession>A0ABV4U1R6</accession>
<dbReference type="InterPro" id="IPR038299">
    <property type="entry name" value="DAO_C_sf"/>
</dbReference>
<evidence type="ECO:0000259" key="7">
    <source>
        <dbReference type="Pfam" id="PF01266"/>
    </source>
</evidence>
<dbReference type="InterPro" id="IPR036188">
    <property type="entry name" value="FAD/NAD-bd_sf"/>
</dbReference>
<keyword evidence="6 9" id="KW-0560">Oxidoreductase</keyword>
<reference evidence="9 10" key="1">
    <citation type="submission" date="2024-08" db="EMBL/GenBank/DDBJ databases">
        <title>Whole-genome sequencing of halo(alkali)philic microorganisms from hypersaline lakes.</title>
        <authorList>
            <person name="Sorokin D.Y."/>
            <person name="Merkel A.Y."/>
            <person name="Messina E."/>
            <person name="Yakimov M."/>
        </authorList>
    </citation>
    <scope>NUCLEOTIDE SEQUENCE [LARGE SCALE GENOMIC DNA]</scope>
    <source>
        <strain evidence="9 10">AB-hyl4</strain>
    </source>
</reference>
<comment type="cofactor">
    <cofactor evidence="1">
        <name>FAD</name>
        <dbReference type="ChEBI" id="CHEBI:57692"/>
    </cofactor>
</comment>
<evidence type="ECO:0000313" key="10">
    <source>
        <dbReference type="Proteomes" id="UP001575105"/>
    </source>
</evidence>
<sequence>MTRSEMLQRVQAGDGLWDFIIVGGGATGLGVAVDAASRGYRTLLLEQSDFAKGTSSRSTKLAHGGVRYLQQGNVSLVLEALRERGLMRQNAPHLVRDLPFVVPNYVWWDKPFYGVGLWVYDKMAGKMGFGRSRTLSREQTLERIPTVETQGLRGGVVYYDGQFDDARLAVNLAQTAAEQGAVVLNYMRVTKLVKQAGVITGVAATDAETGQAYEFKAKVVINATGVYTDAVRRMDDADAPAMIRPSQGAHIVLDRSFLPGDAAIMVPHTDDGRVLFAIPWLNRVMVGTTDTAVDETPLEPRPLQAEVDFLLSHAGRYLVNDPEPADVLSVFAGLRPLVVSSGSGEKGDKRTSVISRDHTIHISETGLVTVAGGKWTTYRKMAEDVVEQAASLAGLDMKPCVTQTLAIHGHHENAAEFDELSAYGADAPAVRELIDSDPAYGERMHANLPYRVGEAVWAARNEMARTVEDVLARRTRALLLDARASVAAAPKVAKVLAAELGHDDAWAEREVLAYTDLARQYVLPLA</sequence>
<evidence type="ECO:0000256" key="6">
    <source>
        <dbReference type="ARBA" id="ARBA00023002"/>
    </source>
</evidence>
<feature type="domain" description="Alpha-glycerophosphate oxidase C-terminal" evidence="8">
    <location>
        <begin position="389"/>
        <end position="505"/>
    </location>
</feature>
<comment type="caution">
    <text evidence="9">The sequence shown here is derived from an EMBL/GenBank/DDBJ whole genome shotgun (WGS) entry which is preliminary data.</text>
</comment>
<dbReference type="RefSeq" id="WP_425344466.1">
    <property type="nucleotide sequence ID" value="NZ_JBGUBD010000002.1"/>
</dbReference>
<dbReference type="Pfam" id="PF01266">
    <property type="entry name" value="DAO"/>
    <property type="match status" value="1"/>
</dbReference>
<dbReference type="SUPFAM" id="SSF51905">
    <property type="entry name" value="FAD/NAD(P)-binding domain"/>
    <property type="match status" value="1"/>
</dbReference>
<dbReference type="Gene3D" id="3.50.50.60">
    <property type="entry name" value="FAD/NAD(P)-binding domain"/>
    <property type="match status" value="1"/>
</dbReference>
<dbReference type="EC" id="1.-.-.-" evidence="9"/>
<organism evidence="9 10">
    <name type="scientific">Natronomicrosphaera hydrolytica</name>
    <dbReference type="NCBI Taxonomy" id="3242702"/>
    <lineage>
        <taxon>Bacteria</taxon>
        <taxon>Pseudomonadati</taxon>
        <taxon>Planctomycetota</taxon>
        <taxon>Phycisphaerae</taxon>
        <taxon>Phycisphaerales</taxon>
        <taxon>Phycisphaeraceae</taxon>
        <taxon>Natronomicrosphaera</taxon>
    </lineage>
</organism>
<evidence type="ECO:0000256" key="2">
    <source>
        <dbReference type="ARBA" id="ARBA00007330"/>
    </source>
</evidence>
<feature type="domain" description="FAD dependent oxidoreductase" evidence="7">
    <location>
        <begin position="18"/>
        <end position="379"/>
    </location>
</feature>
<evidence type="ECO:0000256" key="3">
    <source>
        <dbReference type="ARBA" id="ARBA00022630"/>
    </source>
</evidence>
<dbReference type="PRINTS" id="PR01001">
    <property type="entry name" value="FADG3PDH"/>
</dbReference>
<gene>
    <name evidence="9" type="ORF">ACERK3_04465</name>
</gene>
<comment type="similarity">
    <text evidence="2">Belongs to the FAD-dependent glycerol-3-phosphate dehydrogenase family.</text>
</comment>
<dbReference type="InterPro" id="IPR000447">
    <property type="entry name" value="G3P_DH_FAD-dep"/>
</dbReference>
<dbReference type="PANTHER" id="PTHR11985">
    <property type="entry name" value="GLYCEROL-3-PHOSPHATE DEHYDROGENASE"/>
    <property type="match status" value="1"/>
</dbReference>
<dbReference type="Gene3D" id="3.30.9.10">
    <property type="entry name" value="D-Amino Acid Oxidase, subunit A, domain 2"/>
    <property type="match status" value="1"/>
</dbReference>
<dbReference type="PROSITE" id="PS00978">
    <property type="entry name" value="FAD_G3PDH_2"/>
    <property type="match status" value="1"/>
</dbReference>
<keyword evidence="4" id="KW-0319">Glycerol metabolism</keyword>
<dbReference type="EMBL" id="JBGUBD010000002">
    <property type="protein sequence ID" value="MFA9477544.1"/>
    <property type="molecule type" value="Genomic_DNA"/>
</dbReference>
<name>A0ABV4U1R6_9BACT</name>
<proteinExistence type="inferred from homology"/>
<evidence type="ECO:0000256" key="4">
    <source>
        <dbReference type="ARBA" id="ARBA00022798"/>
    </source>
</evidence>
<keyword evidence="10" id="KW-1185">Reference proteome</keyword>
<evidence type="ECO:0000313" key="9">
    <source>
        <dbReference type="EMBL" id="MFA9477544.1"/>
    </source>
</evidence>
<keyword evidence="3" id="KW-0285">Flavoprotein</keyword>
<dbReference type="PANTHER" id="PTHR11985:SF35">
    <property type="entry name" value="ANAEROBIC GLYCEROL-3-PHOSPHATE DEHYDROGENASE SUBUNIT A"/>
    <property type="match status" value="1"/>
</dbReference>
<evidence type="ECO:0000259" key="8">
    <source>
        <dbReference type="Pfam" id="PF16901"/>
    </source>
</evidence>
<dbReference type="InterPro" id="IPR031656">
    <property type="entry name" value="DAO_C"/>
</dbReference>
<evidence type="ECO:0000256" key="1">
    <source>
        <dbReference type="ARBA" id="ARBA00001974"/>
    </source>
</evidence>
<dbReference type="InterPro" id="IPR006076">
    <property type="entry name" value="FAD-dep_OxRdtase"/>
</dbReference>
<dbReference type="Proteomes" id="UP001575105">
    <property type="component" value="Unassembled WGS sequence"/>
</dbReference>
<protein>
    <submittedName>
        <fullName evidence="9">Glycerol-3-phosphate dehydrogenase/oxidase</fullName>
        <ecNumber evidence="9">1.-.-.-</ecNumber>
    </submittedName>
</protein>